<reference evidence="4" key="1">
    <citation type="submission" date="2020-05" db="EMBL/GenBank/DDBJ databases">
        <authorList>
            <person name="Chiriac C."/>
            <person name="Salcher M."/>
            <person name="Ghai R."/>
            <person name="Kavagutti S V."/>
        </authorList>
    </citation>
    <scope>NUCLEOTIDE SEQUENCE</scope>
</reference>
<dbReference type="PROSITE" id="PS01162">
    <property type="entry name" value="QOR_ZETA_CRYSTAL"/>
    <property type="match status" value="1"/>
</dbReference>
<gene>
    <name evidence="4" type="ORF">UFOPK3376_01569</name>
</gene>
<name>A0A6J7EMQ1_9ZZZZ</name>
<dbReference type="EMBL" id="CAFBLP010000036">
    <property type="protein sequence ID" value="CAB4881419.1"/>
    <property type="molecule type" value="Genomic_DNA"/>
</dbReference>
<proteinExistence type="predicted"/>
<dbReference type="PANTHER" id="PTHR48106">
    <property type="entry name" value="QUINONE OXIDOREDUCTASE PIG3-RELATED"/>
    <property type="match status" value="1"/>
</dbReference>
<dbReference type="GO" id="GO:0003960">
    <property type="term" value="F:quinone reductase (NADPH) activity"/>
    <property type="evidence" value="ECO:0007669"/>
    <property type="project" value="TreeGrafter"/>
</dbReference>
<dbReference type="InterPro" id="IPR011032">
    <property type="entry name" value="GroES-like_sf"/>
</dbReference>
<dbReference type="Gene3D" id="3.40.50.720">
    <property type="entry name" value="NAD(P)-binding Rossmann-like Domain"/>
    <property type="match status" value="1"/>
</dbReference>
<dbReference type="InterPro" id="IPR002364">
    <property type="entry name" value="Quin_OxRdtase/zeta-crystal_CS"/>
</dbReference>
<evidence type="ECO:0000256" key="1">
    <source>
        <dbReference type="ARBA" id="ARBA00022857"/>
    </source>
</evidence>
<sequence length="323" mass="33710">MKAAVYYATGGPDVFRYEDVPDPMVHRNGVLIQVGAVGIQGGDLLNRQGGALMTNPHIVGYQAAGVVIAVGDDVTTLHVGQKVVATSAFGSHAELMSVPASSAFAIPDSMSVRDAAGIPIEFGTADDCLFEFGGLKAGQTVLIQAGAGGVGLAAIQLARRAGAAMVLATASSDDRLARLSAFGMDHGINYAHANVAAEVMRLTNGRGVDLVVDPVGGTTLEGSIASLAYRGRVSWVGRAGREERPPEIWPIMQKNGSIHGVFLGAEMALNPQRTRPMIEGLIARIAAGELTVVTDKIFPLSEAAEAHRYIESRAAFGRVLLEP</sequence>
<dbReference type="SUPFAM" id="SSF50129">
    <property type="entry name" value="GroES-like"/>
    <property type="match status" value="1"/>
</dbReference>
<dbReference type="InterPro" id="IPR013154">
    <property type="entry name" value="ADH-like_N"/>
</dbReference>
<keyword evidence="1" id="KW-0521">NADP</keyword>
<feature type="domain" description="Enoyl reductase (ER)" evidence="3">
    <location>
        <begin position="10"/>
        <end position="321"/>
    </location>
</feature>
<evidence type="ECO:0000313" key="4">
    <source>
        <dbReference type="EMBL" id="CAB4881419.1"/>
    </source>
</evidence>
<dbReference type="GO" id="GO:0070402">
    <property type="term" value="F:NADPH binding"/>
    <property type="evidence" value="ECO:0007669"/>
    <property type="project" value="TreeGrafter"/>
</dbReference>
<dbReference type="Pfam" id="PF00107">
    <property type="entry name" value="ADH_zinc_N"/>
    <property type="match status" value="1"/>
</dbReference>
<dbReference type="AlphaFoldDB" id="A0A6J7EMQ1"/>
<keyword evidence="2" id="KW-0560">Oxidoreductase</keyword>
<dbReference type="InterPro" id="IPR020843">
    <property type="entry name" value="ER"/>
</dbReference>
<protein>
    <submittedName>
        <fullName evidence="4">Unannotated protein</fullName>
    </submittedName>
</protein>
<dbReference type="SUPFAM" id="SSF51735">
    <property type="entry name" value="NAD(P)-binding Rossmann-fold domains"/>
    <property type="match status" value="1"/>
</dbReference>
<dbReference type="InterPro" id="IPR013149">
    <property type="entry name" value="ADH-like_C"/>
</dbReference>
<dbReference type="GO" id="GO:0008270">
    <property type="term" value="F:zinc ion binding"/>
    <property type="evidence" value="ECO:0007669"/>
    <property type="project" value="InterPro"/>
</dbReference>
<dbReference type="SMART" id="SM00829">
    <property type="entry name" value="PKS_ER"/>
    <property type="match status" value="1"/>
</dbReference>
<dbReference type="GO" id="GO:0005829">
    <property type="term" value="C:cytosol"/>
    <property type="evidence" value="ECO:0007669"/>
    <property type="project" value="TreeGrafter"/>
</dbReference>
<dbReference type="GO" id="GO:0035925">
    <property type="term" value="F:mRNA 3'-UTR AU-rich region binding"/>
    <property type="evidence" value="ECO:0007669"/>
    <property type="project" value="TreeGrafter"/>
</dbReference>
<evidence type="ECO:0000256" key="2">
    <source>
        <dbReference type="ARBA" id="ARBA00023002"/>
    </source>
</evidence>
<accession>A0A6J7EMQ1</accession>
<dbReference type="InterPro" id="IPR036291">
    <property type="entry name" value="NAD(P)-bd_dom_sf"/>
</dbReference>
<dbReference type="Gene3D" id="3.90.180.10">
    <property type="entry name" value="Medium-chain alcohol dehydrogenases, catalytic domain"/>
    <property type="match status" value="1"/>
</dbReference>
<evidence type="ECO:0000259" key="3">
    <source>
        <dbReference type="SMART" id="SM00829"/>
    </source>
</evidence>
<dbReference type="PANTHER" id="PTHR48106:SF13">
    <property type="entry name" value="QUINONE OXIDOREDUCTASE-RELATED"/>
    <property type="match status" value="1"/>
</dbReference>
<organism evidence="4">
    <name type="scientific">freshwater metagenome</name>
    <dbReference type="NCBI Taxonomy" id="449393"/>
    <lineage>
        <taxon>unclassified sequences</taxon>
        <taxon>metagenomes</taxon>
        <taxon>ecological metagenomes</taxon>
    </lineage>
</organism>
<dbReference type="Pfam" id="PF08240">
    <property type="entry name" value="ADH_N"/>
    <property type="match status" value="1"/>
</dbReference>